<accession>A0ABN6PDE7</accession>
<reference evidence="2 3" key="1">
    <citation type="submission" date="2022-04" db="EMBL/GenBank/DDBJ databases">
        <title>Complete genome of Methanothermobacter tenebrarum strain RMAS.</title>
        <authorList>
            <person name="Nakamura K."/>
            <person name="Oshima K."/>
            <person name="Hattori M."/>
            <person name="Kamagata Y."/>
            <person name="Takamizawa K."/>
        </authorList>
    </citation>
    <scope>NUCLEOTIDE SEQUENCE [LARGE SCALE GENOMIC DNA]</scope>
    <source>
        <strain evidence="2 3">RMAS</strain>
    </source>
</reference>
<dbReference type="EMBL" id="AP025698">
    <property type="protein sequence ID" value="BDH79493.1"/>
    <property type="molecule type" value="Genomic_DNA"/>
</dbReference>
<sequence>MDARPPHTEVLRSSPETEPKRLGEVGAPTQKPTNERVEVQDGGNQTVIASTSYI</sequence>
<feature type="region of interest" description="Disordered" evidence="1">
    <location>
        <begin position="1"/>
        <end position="54"/>
    </location>
</feature>
<evidence type="ECO:0000313" key="2">
    <source>
        <dbReference type="EMBL" id="BDH79493.1"/>
    </source>
</evidence>
<keyword evidence="3" id="KW-1185">Reference proteome</keyword>
<dbReference type="GeneID" id="71965389"/>
<proteinExistence type="predicted"/>
<organism evidence="2 3">
    <name type="scientific">Methanothermobacter tenebrarum</name>
    <dbReference type="NCBI Taxonomy" id="680118"/>
    <lineage>
        <taxon>Archaea</taxon>
        <taxon>Methanobacteriati</taxon>
        <taxon>Methanobacteriota</taxon>
        <taxon>Methanomada group</taxon>
        <taxon>Methanobacteria</taxon>
        <taxon>Methanobacteriales</taxon>
        <taxon>Methanobacteriaceae</taxon>
        <taxon>Methanothermobacter</taxon>
    </lineage>
</organism>
<feature type="compositionally biased region" description="Basic and acidic residues" evidence="1">
    <location>
        <begin position="1"/>
        <end position="23"/>
    </location>
</feature>
<evidence type="ECO:0000256" key="1">
    <source>
        <dbReference type="SAM" id="MobiDB-lite"/>
    </source>
</evidence>
<feature type="compositionally biased region" description="Polar residues" evidence="1">
    <location>
        <begin position="42"/>
        <end position="54"/>
    </location>
</feature>
<name>A0ABN6PDE7_9EURY</name>
<protein>
    <submittedName>
        <fullName evidence="2">Uncharacterized protein</fullName>
    </submittedName>
</protein>
<evidence type="ECO:0000313" key="3">
    <source>
        <dbReference type="Proteomes" id="UP000831817"/>
    </source>
</evidence>
<dbReference type="RefSeq" id="WP_248563844.1">
    <property type="nucleotide sequence ID" value="NZ_AP025698.1"/>
</dbReference>
<gene>
    <name evidence="2" type="ORF">MTTB_08720</name>
</gene>
<dbReference type="Proteomes" id="UP000831817">
    <property type="component" value="Chromosome"/>
</dbReference>